<dbReference type="Gene3D" id="3.40.50.1000">
    <property type="entry name" value="HAD superfamily/HAD-like"/>
    <property type="match status" value="1"/>
</dbReference>
<proteinExistence type="predicted"/>
<dbReference type="Pfam" id="PF13419">
    <property type="entry name" value="HAD_2"/>
    <property type="match status" value="1"/>
</dbReference>
<dbReference type="PRINTS" id="PR00413">
    <property type="entry name" value="HADHALOGNASE"/>
</dbReference>
<protein>
    <submittedName>
        <fullName evidence="1">HAD-superfamily hydrolase, subfamily IA, variant 3</fullName>
    </submittedName>
</protein>
<dbReference type="EMBL" id="CP002160">
    <property type="protein sequence ID" value="ADL53485.1"/>
    <property type="molecule type" value="Genomic_DNA"/>
</dbReference>
<dbReference type="InterPro" id="IPR041492">
    <property type="entry name" value="HAD_2"/>
</dbReference>
<evidence type="ECO:0000313" key="2">
    <source>
        <dbReference type="Proteomes" id="UP000002730"/>
    </source>
</evidence>
<dbReference type="CDD" id="cd07505">
    <property type="entry name" value="HAD_BPGM-like"/>
    <property type="match status" value="1"/>
</dbReference>
<accession>D9SKR3</accession>
<reference evidence="1 2" key="1">
    <citation type="submission" date="2010-08" db="EMBL/GenBank/DDBJ databases">
        <title>Complete sequence of Clostridium cellulovorans 743B.</title>
        <authorList>
            <consortium name="US DOE Joint Genome Institute"/>
            <person name="Lucas S."/>
            <person name="Copeland A."/>
            <person name="Lapidus A."/>
            <person name="Cheng J.-F."/>
            <person name="Bruce D."/>
            <person name="Goodwin L."/>
            <person name="Pitluck S."/>
            <person name="Chertkov O."/>
            <person name="Detter J.C."/>
            <person name="Han C."/>
            <person name="Tapia R."/>
            <person name="Land M."/>
            <person name="Hauser L."/>
            <person name="Chang Y.-J."/>
            <person name="Jeffries C."/>
            <person name="Kyrpides N."/>
            <person name="Ivanova N."/>
            <person name="Mikhailova N."/>
            <person name="Hemme C.L."/>
            <person name="Woyke T."/>
        </authorList>
    </citation>
    <scope>NUCLEOTIDE SEQUENCE [LARGE SCALE GENOMIC DNA]</scope>
    <source>
        <strain evidence="2">ATCC 35296 / DSM 3052 / OCM 3 / 743B</strain>
    </source>
</reference>
<dbReference type="STRING" id="573061.Clocel_3815"/>
<dbReference type="KEGG" id="ccb:Clocel_3815"/>
<dbReference type="SFLD" id="SFLDG01129">
    <property type="entry name" value="C1.5:_HAD__Beta-PGM__Phosphata"/>
    <property type="match status" value="1"/>
</dbReference>
<dbReference type="Proteomes" id="UP000002730">
    <property type="component" value="Chromosome"/>
</dbReference>
<dbReference type="InterPro" id="IPR023198">
    <property type="entry name" value="PGP-like_dom2"/>
</dbReference>
<name>D9SKR3_CLOC7</name>
<keyword evidence="1" id="KW-0378">Hydrolase</keyword>
<dbReference type="RefSeq" id="WP_010073825.1">
    <property type="nucleotide sequence ID" value="NC_014393.1"/>
</dbReference>
<dbReference type="InterPro" id="IPR036412">
    <property type="entry name" value="HAD-like_sf"/>
</dbReference>
<dbReference type="InterPro" id="IPR023214">
    <property type="entry name" value="HAD_sf"/>
</dbReference>
<sequence>MLSKMEGAIFDLDGTLVDSMWVWQKIDEDYLSARGIKMPKDLKSNIEYLSFEDTAKYFKANFNIEDSVETIMNEWNQMAYREYLENVPMKPNALKFLNTLKSCGVKIALATSNCYLLLETVLKKHGVYDLFDVIVTTEEAKKSKAFPDVFLLAAEKLKLAPENCVVFEDILPAIISAKSVGMKVVAIEEASTIATQDKIVQASDMYIGDYSELLLKLENVS</sequence>
<dbReference type="PANTHER" id="PTHR18901">
    <property type="entry name" value="2-DEOXYGLUCOSE-6-PHOSPHATE PHOSPHATASE 2"/>
    <property type="match status" value="1"/>
</dbReference>
<dbReference type="NCBIfam" id="TIGR01509">
    <property type="entry name" value="HAD-SF-IA-v3"/>
    <property type="match status" value="1"/>
</dbReference>
<dbReference type="Gene3D" id="1.10.150.240">
    <property type="entry name" value="Putative phosphatase, domain 2"/>
    <property type="match status" value="1"/>
</dbReference>
<dbReference type="PANTHER" id="PTHR18901:SF38">
    <property type="entry name" value="PSEUDOURIDINE-5'-PHOSPHATASE"/>
    <property type="match status" value="1"/>
</dbReference>
<organism evidence="1 2">
    <name type="scientific">Clostridium cellulovorans (strain ATCC 35296 / DSM 3052 / OCM 3 / 743B)</name>
    <dbReference type="NCBI Taxonomy" id="573061"/>
    <lineage>
        <taxon>Bacteria</taxon>
        <taxon>Bacillati</taxon>
        <taxon>Bacillota</taxon>
        <taxon>Clostridia</taxon>
        <taxon>Eubacteriales</taxon>
        <taxon>Clostridiaceae</taxon>
        <taxon>Clostridium</taxon>
    </lineage>
</organism>
<evidence type="ECO:0000313" key="1">
    <source>
        <dbReference type="EMBL" id="ADL53485.1"/>
    </source>
</evidence>
<keyword evidence="2" id="KW-1185">Reference proteome</keyword>
<dbReference type="InterPro" id="IPR006439">
    <property type="entry name" value="HAD-SF_hydro_IA"/>
</dbReference>
<dbReference type="GO" id="GO:0016791">
    <property type="term" value="F:phosphatase activity"/>
    <property type="evidence" value="ECO:0007669"/>
    <property type="project" value="TreeGrafter"/>
</dbReference>
<dbReference type="AlphaFoldDB" id="D9SKR3"/>
<dbReference type="SFLD" id="SFLDS00003">
    <property type="entry name" value="Haloacid_Dehalogenase"/>
    <property type="match status" value="1"/>
</dbReference>
<dbReference type="OrthoDB" id="9797743at2"/>
<dbReference type="HOGENOM" id="CLU_045011_13_1_9"/>
<dbReference type="eggNOG" id="COG0637">
    <property type="taxonomic scope" value="Bacteria"/>
</dbReference>
<dbReference type="SUPFAM" id="SSF56784">
    <property type="entry name" value="HAD-like"/>
    <property type="match status" value="1"/>
</dbReference>
<gene>
    <name evidence="1" type="ordered locus">Clocel_3815</name>
</gene>